<dbReference type="EMBL" id="KN840557">
    <property type="protein sequence ID" value="KIP04949.1"/>
    <property type="molecule type" value="Genomic_DNA"/>
</dbReference>
<feature type="chain" id="PRO_5002167491" evidence="1">
    <location>
        <begin position="18"/>
        <end position="73"/>
    </location>
</feature>
<proteinExistence type="predicted"/>
<dbReference type="AlphaFoldDB" id="A0A0C3NJ68"/>
<accession>A0A0C3NJ68</accession>
<keyword evidence="1" id="KW-0732">Signal</keyword>
<dbReference type="HOGENOM" id="CLU_2705662_0_0_1"/>
<name>A0A0C3NJ68_PHLG1</name>
<evidence type="ECO:0000256" key="1">
    <source>
        <dbReference type="SAM" id="SignalP"/>
    </source>
</evidence>
<dbReference type="Proteomes" id="UP000053257">
    <property type="component" value="Unassembled WGS sequence"/>
</dbReference>
<evidence type="ECO:0000313" key="2">
    <source>
        <dbReference type="EMBL" id="KIP04949.1"/>
    </source>
</evidence>
<protein>
    <submittedName>
        <fullName evidence="2">Uncharacterized protein</fullName>
    </submittedName>
</protein>
<reference evidence="2 3" key="1">
    <citation type="journal article" date="2014" name="PLoS Genet.">
        <title>Analysis of the Phlebiopsis gigantea genome, transcriptome and secretome provides insight into its pioneer colonization strategies of wood.</title>
        <authorList>
            <person name="Hori C."/>
            <person name="Ishida T."/>
            <person name="Igarashi K."/>
            <person name="Samejima M."/>
            <person name="Suzuki H."/>
            <person name="Master E."/>
            <person name="Ferreira P."/>
            <person name="Ruiz-Duenas F.J."/>
            <person name="Held B."/>
            <person name="Canessa P."/>
            <person name="Larrondo L.F."/>
            <person name="Schmoll M."/>
            <person name="Druzhinina I.S."/>
            <person name="Kubicek C.P."/>
            <person name="Gaskell J.A."/>
            <person name="Kersten P."/>
            <person name="St John F."/>
            <person name="Glasner J."/>
            <person name="Sabat G."/>
            <person name="Splinter BonDurant S."/>
            <person name="Syed K."/>
            <person name="Yadav J."/>
            <person name="Mgbeahuruike A.C."/>
            <person name="Kovalchuk A."/>
            <person name="Asiegbu F.O."/>
            <person name="Lackner G."/>
            <person name="Hoffmeister D."/>
            <person name="Rencoret J."/>
            <person name="Gutierrez A."/>
            <person name="Sun H."/>
            <person name="Lindquist E."/>
            <person name="Barry K."/>
            <person name="Riley R."/>
            <person name="Grigoriev I.V."/>
            <person name="Henrissat B."/>
            <person name="Kues U."/>
            <person name="Berka R.M."/>
            <person name="Martinez A.T."/>
            <person name="Covert S.F."/>
            <person name="Blanchette R.A."/>
            <person name="Cullen D."/>
        </authorList>
    </citation>
    <scope>NUCLEOTIDE SEQUENCE [LARGE SCALE GENOMIC DNA]</scope>
    <source>
        <strain evidence="2 3">11061_1 CR5-6</strain>
    </source>
</reference>
<feature type="signal peptide" evidence="1">
    <location>
        <begin position="1"/>
        <end position="17"/>
    </location>
</feature>
<sequence>MHVLPLVLALLPATALASPLYMSVPENRIMKAGDFKRFQAAAREPLVLSRQRLNERDAINIMLASRAAHAPVS</sequence>
<organism evidence="2 3">
    <name type="scientific">Phlebiopsis gigantea (strain 11061_1 CR5-6)</name>
    <name type="common">White-rot fungus</name>
    <name type="synonym">Peniophora gigantea</name>
    <dbReference type="NCBI Taxonomy" id="745531"/>
    <lineage>
        <taxon>Eukaryota</taxon>
        <taxon>Fungi</taxon>
        <taxon>Dikarya</taxon>
        <taxon>Basidiomycota</taxon>
        <taxon>Agaricomycotina</taxon>
        <taxon>Agaricomycetes</taxon>
        <taxon>Polyporales</taxon>
        <taxon>Phanerochaetaceae</taxon>
        <taxon>Phlebiopsis</taxon>
    </lineage>
</organism>
<gene>
    <name evidence="2" type="ORF">PHLGIDRAFT_129173</name>
</gene>
<keyword evidence="3" id="KW-1185">Reference proteome</keyword>
<evidence type="ECO:0000313" key="3">
    <source>
        <dbReference type="Proteomes" id="UP000053257"/>
    </source>
</evidence>